<dbReference type="Gene3D" id="3.40.630.10">
    <property type="entry name" value="Zn peptidases"/>
    <property type="match status" value="1"/>
</dbReference>
<dbReference type="RefSeq" id="WP_184495117.1">
    <property type="nucleotide sequence ID" value="NZ_JACIJO010000002.1"/>
</dbReference>
<dbReference type="GO" id="GO:0046872">
    <property type="term" value="F:metal ion binding"/>
    <property type="evidence" value="ECO:0007669"/>
    <property type="project" value="UniProtKB-KW"/>
</dbReference>
<dbReference type="GO" id="GO:0006508">
    <property type="term" value="P:proteolysis"/>
    <property type="evidence" value="ECO:0007669"/>
    <property type="project" value="UniProtKB-KW"/>
</dbReference>
<dbReference type="InterPro" id="IPR002933">
    <property type="entry name" value="Peptidase_M20"/>
</dbReference>
<dbReference type="NCBIfam" id="NF006579">
    <property type="entry name" value="PRK09104.1"/>
    <property type="match status" value="1"/>
</dbReference>
<protein>
    <submittedName>
        <fullName evidence="5">Acetylornithine deacetylase/succinyl-diaminopimelate desuccinylase-like protein</fullName>
    </submittedName>
</protein>
<name>A0A841MGN8_9BACT</name>
<dbReference type="SUPFAM" id="SSF53187">
    <property type="entry name" value="Zn-dependent exopeptidases"/>
    <property type="match status" value="1"/>
</dbReference>
<dbReference type="NCBIfam" id="NF006053">
    <property type="entry name" value="PRK08201.1"/>
    <property type="match status" value="1"/>
</dbReference>
<dbReference type="AlphaFoldDB" id="A0A841MGN8"/>
<keyword evidence="1" id="KW-0645">Protease</keyword>
<dbReference type="PANTHER" id="PTHR43270">
    <property type="entry name" value="BETA-ALA-HIS DIPEPTIDASE"/>
    <property type="match status" value="1"/>
</dbReference>
<dbReference type="Pfam" id="PF01546">
    <property type="entry name" value="Peptidase_M20"/>
    <property type="match status" value="1"/>
</dbReference>
<dbReference type="InterPro" id="IPR051458">
    <property type="entry name" value="Cyt/Met_Dipeptidase"/>
</dbReference>
<feature type="domain" description="Peptidase M20 dimerisation" evidence="4">
    <location>
        <begin position="197"/>
        <end position="355"/>
    </location>
</feature>
<keyword evidence="6" id="KW-1185">Reference proteome</keyword>
<dbReference type="Pfam" id="PF07687">
    <property type="entry name" value="M20_dimer"/>
    <property type="match status" value="1"/>
</dbReference>
<keyword evidence="3" id="KW-0378">Hydrolase</keyword>
<evidence type="ECO:0000256" key="2">
    <source>
        <dbReference type="ARBA" id="ARBA00022723"/>
    </source>
</evidence>
<evidence type="ECO:0000313" key="6">
    <source>
        <dbReference type="Proteomes" id="UP000588604"/>
    </source>
</evidence>
<dbReference type="PANTHER" id="PTHR43270:SF12">
    <property type="entry name" value="SUCCINYL-DIAMINOPIMELATE DESUCCINYLASE"/>
    <property type="match status" value="1"/>
</dbReference>
<dbReference type="NCBIfam" id="NF005914">
    <property type="entry name" value="PRK07907.1"/>
    <property type="match status" value="1"/>
</dbReference>
<evidence type="ECO:0000256" key="1">
    <source>
        <dbReference type="ARBA" id="ARBA00022670"/>
    </source>
</evidence>
<comment type="caution">
    <text evidence="5">The sequence shown here is derived from an EMBL/GenBank/DDBJ whole genome shotgun (WGS) entry which is preliminary data.</text>
</comment>
<evidence type="ECO:0000313" key="5">
    <source>
        <dbReference type="EMBL" id="MBB6326520.1"/>
    </source>
</evidence>
<dbReference type="InterPro" id="IPR011650">
    <property type="entry name" value="Peptidase_M20_dimer"/>
</dbReference>
<reference evidence="5 6" key="1">
    <citation type="submission" date="2020-08" db="EMBL/GenBank/DDBJ databases">
        <title>Genomic Encyclopedia of Type Strains, Phase IV (KMG-IV): sequencing the most valuable type-strain genomes for metagenomic binning, comparative biology and taxonomic classification.</title>
        <authorList>
            <person name="Goeker M."/>
        </authorList>
    </citation>
    <scope>NUCLEOTIDE SEQUENCE [LARGE SCALE GENOMIC DNA]</scope>
    <source>
        <strain evidence="5 6">DSM 102044</strain>
    </source>
</reference>
<evidence type="ECO:0000256" key="3">
    <source>
        <dbReference type="ARBA" id="ARBA00022801"/>
    </source>
</evidence>
<dbReference type="SUPFAM" id="SSF55031">
    <property type="entry name" value="Bacterial exopeptidase dimerisation domain"/>
    <property type="match status" value="1"/>
</dbReference>
<accession>A0A841MGN8</accession>
<dbReference type="GO" id="GO:0008233">
    <property type="term" value="F:peptidase activity"/>
    <property type="evidence" value="ECO:0007669"/>
    <property type="project" value="UniProtKB-KW"/>
</dbReference>
<organism evidence="5 6">
    <name type="scientific">Algoriphagus iocasae</name>
    <dbReference type="NCBI Taxonomy" id="1836499"/>
    <lineage>
        <taxon>Bacteria</taxon>
        <taxon>Pseudomonadati</taxon>
        <taxon>Bacteroidota</taxon>
        <taxon>Cytophagia</taxon>
        <taxon>Cytophagales</taxon>
        <taxon>Cyclobacteriaceae</taxon>
        <taxon>Algoriphagus</taxon>
    </lineage>
</organism>
<evidence type="ECO:0000259" key="4">
    <source>
        <dbReference type="Pfam" id="PF07687"/>
    </source>
</evidence>
<gene>
    <name evidence="5" type="ORF">FHS59_002148</name>
</gene>
<keyword evidence="2" id="KW-0479">Metal-binding</keyword>
<dbReference type="EMBL" id="JACIJO010000002">
    <property type="protein sequence ID" value="MBB6326520.1"/>
    <property type="molecule type" value="Genomic_DNA"/>
</dbReference>
<dbReference type="FunFam" id="3.30.70.360:FF:000016">
    <property type="entry name" value="Peptidase family M20/M25/M40"/>
    <property type="match status" value="1"/>
</dbReference>
<dbReference type="Proteomes" id="UP000588604">
    <property type="component" value="Unassembled WGS sequence"/>
</dbReference>
<dbReference type="InterPro" id="IPR036264">
    <property type="entry name" value="Bact_exopeptidase_dim_dom"/>
</dbReference>
<sequence>MSVTNFIQNNKDRFLNELLDLLRIPSVSADPKFKNAVFAAAEFVKESLIKAGADTAEICQTKGYPIVYGEKIIDPSAPTVLVYGHYDVQPADPYELWDSPPFEPVIKKTEEHPQGAIFARGSADDKGQFYMHVKAFEAMMASNDLPCNVKFMIEGEEEVGSDNLDKFVIDNKEKLKADVILISDTHMISMKDPSITVGLRGMAYMEVEVTGANRDLHSGTYGGAVANPINVLCDMIASMKDENDHITIPGFYDKVAELTAEQRARLNEAPFDLDEYKKKLKIAEVHGEKGYTTIERVGIRPTLDVNGIWGGYIGEGAKTVLPSKASAKISMRLVPDQDWHEISKLFEDYFRSIAPASVTVKVKAHHGGSPAVVSDSSVGYQAAEKAMEETFGKRPIPTREGGSIPIVALFQKELETDPILFGFGLDTDALHSPNEHYGVANYFIGIETIAAFFKHFKTLSNQ</sequence>
<proteinExistence type="predicted"/>
<dbReference type="Gene3D" id="3.30.70.360">
    <property type="match status" value="1"/>
</dbReference>
<dbReference type="CDD" id="cd05680">
    <property type="entry name" value="M20_dipept_like"/>
    <property type="match status" value="1"/>
</dbReference>